<dbReference type="EMBL" id="QBML01000034">
    <property type="protein sequence ID" value="PZO37058.1"/>
    <property type="molecule type" value="Genomic_DNA"/>
</dbReference>
<proteinExistence type="predicted"/>
<evidence type="ECO:0000313" key="1">
    <source>
        <dbReference type="EMBL" id="PZO37058.1"/>
    </source>
</evidence>
<gene>
    <name evidence="1" type="ORF">DCF19_19720</name>
</gene>
<comment type="caution">
    <text evidence="1">The sequence shown here is derived from an EMBL/GenBank/DDBJ whole genome shotgun (WGS) entry which is preliminary data.</text>
</comment>
<reference evidence="1 2" key="1">
    <citation type="submission" date="2018-04" db="EMBL/GenBank/DDBJ databases">
        <authorList>
            <person name="Go L.Y."/>
            <person name="Mitchell J.A."/>
        </authorList>
    </citation>
    <scope>NUCLEOTIDE SEQUENCE [LARGE SCALE GENOMIC DNA]</scope>
    <source>
        <strain evidence="1">ULC066bin1</strain>
    </source>
</reference>
<accession>A0A2W4Y0S7</accession>
<evidence type="ECO:0000313" key="2">
    <source>
        <dbReference type="Proteomes" id="UP000249467"/>
    </source>
</evidence>
<sequence length="152" mass="17021">MVKVDVALAFLDFIFDNCDRAVATKQFDDVEPIIKVGVFFAVVSNEGIEGAFGEEILMGGVIDFLTAEVPDVDSECFTIVEGEFPLLDFDAFGTVFFSEFIIGINDFISKGGFTCAAFADNQEFCFVEIVYAFGFYLFEVLTNSFDPFFYYF</sequence>
<organism evidence="1 2">
    <name type="scientific">Pseudanabaena frigida</name>
    <dbReference type="NCBI Taxonomy" id="945775"/>
    <lineage>
        <taxon>Bacteria</taxon>
        <taxon>Bacillati</taxon>
        <taxon>Cyanobacteriota</taxon>
        <taxon>Cyanophyceae</taxon>
        <taxon>Pseudanabaenales</taxon>
        <taxon>Pseudanabaenaceae</taxon>
        <taxon>Pseudanabaena</taxon>
    </lineage>
</organism>
<dbReference type="AlphaFoldDB" id="A0A2W4Y0S7"/>
<protein>
    <submittedName>
        <fullName evidence="1">Uncharacterized protein</fullName>
    </submittedName>
</protein>
<dbReference type="Proteomes" id="UP000249467">
    <property type="component" value="Unassembled WGS sequence"/>
</dbReference>
<name>A0A2W4Y0S7_9CYAN</name>
<reference evidence="1 2" key="2">
    <citation type="submission" date="2018-06" db="EMBL/GenBank/DDBJ databases">
        <title>Metagenomic assembly of (sub)arctic Cyanobacteria and their associated microbiome from non-axenic cultures.</title>
        <authorList>
            <person name="Baurain D."/>
        </authorList>
    </citation>
    <scope>NUCLEOTIDE SEQUENCE [LARGE SCALE GENOMIC DNA]</scope>
    <source>
        <strain evidence="1">ULC066bin1</strain>
    </source>
</reference>